<evidence type="ECO:0000256" key="7">
    <source>
        <dbReference type="ARBA" id="ARBA00023163"/>
    </source>
</evidence>
<dbReference type="InterPro" id="IPR020449">
    <property type="entry name" value="Tscrpt_reg_AraC-type_HTH"/>
</dbReference>
<keyword evidence="7" id="KW-0804">Transcription</keyword>
<dbReference type="Gene3D" id="1.10.10.60">
    <property type="entry name" value="Homeodomain-like"/>
    <property type="match status" value="2"/>
</dbReference>
<evidence type="ECO:0000256" key="2">
    <source>
        <dbReference type="ARBA" id="ARBA00022490"/>
    </source>
</evidence>
<evidence type="ECO:0000256" key="4">
    <source>
        <dbReference type="ARBA" id="ARBA00023012"/>
    </source>
</evidence>
<dbReference type="Pfam" id="PF12833">
    <property type="entry name" value="HTH_18"/>
    <property type="match status" value="1"/>
</dbReference>
<keyword evidence="2" id="KW-0963">Cytoplasm</keyword>
<dbReference type="GO" id="GO:0005737">
    <property type="term" value="C:cytoplasm"/>
    <property type="evidence" value="ECO:0007669"/>
    <property type="project" value="UniProtKB-SubCell"/>
</dbReference>
<protein>
    <submittedName>
        <fullName evidence="11">AraC family transcriptional regulator</fullName>
    </submittedName>
</protein>
<proteinExistence type="predicted"/>
<evidence type="ECO:0000259" key="10">
    <source>
        <dbReference type="PROSITE" id="PS50110"/>
    </source>
</evidence>
<accession>A0A917DPA9</accession>
<dbReference type="PRINTS" id="PR00032">
    <property type="entry name" value="HTHARAC"/>
</dbReference>
<comment type="caution">
    <text evidence="11">The sequence shown here is derived from an EMBL/GenBank/DDBJ whole genome shotgun (WGS) entry which is preliminary data.</text>
</comment>
<keyword evidence="4" id="KW-0902">Two-component regulatory system</keyword>
<dbReference type="CDD" id="cd17536">
    <property type="entry name" value="REC_YesN-like"/>
    <property type="match status" value="1"/>
</dbReference>
<dbReference type="InterPro" id="IPR018060">
    <property type="entry name" value="HTH_AraC"/>
</dbReference>
<dbReference type="EMBL" id="BMHP01000001">
    <property type="protein sequence ID" value="GGD53695.1"/>
    <property type="molecule type" value="Genomic_DNA"/>
</dbReference>
<dbReference type="InterPro" id="IPR009057">
    <property type="entry name" value="Homeodomain-like_sf"/>
</dbReference>
<keyword evidence="6" id="KW-0238">DNA-binding</keyword>
<name>A0A917DPA9_9BACL</name>
<dbReference type="PANTHER" id="PTHR42713">
    <property type="entry name" value="HISTIDINE KINASE-RELATED"/>
    <property type="match status" value="1"/>
</dbReference>
<sequence length="516" mass="58946">MRILIVDDETLIRQHLSSLEEWESLQCAIVGEAANGREALELIPLVKPQLVITDIRMPEMDGIELAGMIRRIYPHIHVMFISAYDDFEYAKQAMKLGVCDFITKPIQVSEMIDSVELLQQGILRMNEDERLEREKAISLLLSEDTGIMEAQNLLVAHHVQDRSIQVILVEIDNADLMHLSERPLSFIVLRELVDHRLQDQPQMYWTYLDRSGIYIVLFAADDMPLAGGVQSMQIANQLLDEIGKLSGYSLSIGISRPLPSAAELREGFRQSKQCMEYRMLLGKGSIISYEALIGLEKGRMDKEDKAMTELLMHIRRGDGSQIPAALRVIYREMLAAGLDKKVIQHYALEVLTRADQMLEELHIPIPPESSIDAKQKIFSYSILSDLLEFLSGYLSQAAYLIAQQSDTGTPSIIRRIHLFLEQHYKEDVTLASLSAKLHMNHSYLSRLIKKQTGVHFRDLLWKHRIDKAKELMRQQELKTFEIAYELGFKDPSHFSQVFKRMVGVSPSDYRASLPPT</sequence>
<dbReference type="RefSeq" id="WP_188989510.1">
    <property type="nucleotide sequence ID" value="NZ_BMHP01000001.1"/>
</dbReference>
<dbReference type="GO" id="GO:0003700">
    <property type="term" value="F:DNA-binding transcription factor activity"/>
    <property type="evidence" value="ECO:0007669"/>
    <property type="project" value="InterPro"/>
</dbReference>
<dbReference type="InterPro" id="IPR001789">
    <property type="entry name" value="Sig_transdc_resp-reg_receiver"/>
</dbReference>
<dbReference type="InterPro" id="IPR011006">
    <property type="entry name" value="CheY-like_superfamily"/>
</dbReference>
<keyword evidence="12" id="KW-1185">Reference proteome</keyword>
<evidence type="ECO:0000313" key="11">
    <source>
        <dbReference type="EMBL" id="GGD53695.1"/>
    </source>
</evidence>
<evidence type="ECO:0000256" key="1">
    <source>
        <dbReference type="ARBA" id="ARBA00004496"/>
    </source>
</evidence>
<dbReference type="Proteomes" id="UP000612456">
    <property type="component" value="Unassembled WGS sequence"/>
</dbReference>
<keyword evidence="5" id="KW-0805">Transcription regulation</keyword>
<feature type="modified residue" description="4-aspartylphosphate" evidence="8">
    <location>
        <position position="54"/>
    </location>
</feature>
<dbReference type="PROSITE" id="PS50110">
    <property type="entry name" value="RESPONSE_REGULATORY"/>
    <property type="match status" value="1"/>
</dbReference>
<comment type="subcellular location">
    <subcellularLocation>
        <location evidence="1">Cytoplasm</location>
    </subcellularLocation>
</comment>
<dbReference type="Gene3D" id="3.40.50.2300">
    <property type="match status" value="1"/>
</dbReference>
<dbReference type="PANTHER" id="PTHR42713:SF3">
    <property type="entry name" value="TRANSCRIPTIONAL REGULATORY PROTEIN HPTR"/>
    <property type="match status" value="1"/>
</dbReference>
<gene>
    <name evidence="11" type="ORF">GCM10010911_09050</name>
</gene>
<dbReference type="SMART" id="SM00342">
    <property type="entry name" value="HTH_ARAC"/>
    <property type="match status" value="1"/>
</dbReference>
<evidence type="ECO:0000256" key="3">
    <source>
        <dbReference type="ARBA" id="ARBA00022553"/>
    </source>
</evidence>
<dbReference type="GO" id="GO:0043565">
    <property type="term" value="F:sequence-specific DNA binding"/>
    <property type="evidence" value="ECO:0007669"/>
    <property type="project" value="InterPro"/>
</dbReference>
<reference evidence="11" key="2">
    <citation type="submission" date="2020-09" db="EMBL/GenBank/DDBJ databases">
        <authorList>
            <person name="Sun Q."/>
            <person name="Zhou Y."/>
        </authorList>
    </citation>
    <scope>NUCLEOTIDE SEQUENCE</scope>
    <source>
        <strain evidence="11">CGMCC 1.15178</strain>
    </source>
</reference>
<dbReference type="AlphaFoldDB" id="A0A917DPA9"/>
<organism evidence="11 12">
    <name type="scientific">Paenibacillus nasutitermitis</name>
    <dbReference type="NCBI Taxonomy" id="1652958"/>
    <lineage>
        <taxon>Bacteria</taxon>
        <taxon>Bacillati</taxon>
        <taxon>Bacillota</taxon>
        <taxon>Bacilli</taxon>
        <taxon>Bacillales</taxon>
        <taxon>Paenibacillaceae</taxon>
        <taxon>Paenibacillus</taxon>
    </lineage>
</organism>
<dbReference type="Pfam" id="PF00072">
    <property type="entry name" value="Response_reg"/>
    <property type="match status" value="1"/>
</dbReference>
<dbReference type="PROSITE" id="PS01124">
    <property type="entry name" value="HTH_ARAC_FAMILY_2"/>
    <property type="match status" value="1"/>
</dbReference>
<dbReference type="SMART" id="SM00448">
    <property type="entry name" value="REC"/>
    <property type="match status" value="1"/>
</dbReference>
<evidence type="ECO:0000259" key="9">
    <source>
        <dbReference type="PROSITE" id="PS01124"/>
    </source>
</evidence>
<reference evidence="11" key="1">
    <citation type="journal article" date="2014" name="Int. J. Syst. Evol. Microbiol.">
        <title>Complete genome sequence of Corynebacterium casei LMG S-19264T (=DSM 44701T), isolated from a smear-ripened cheese.</title>
        <authorList>
            <consortium name="US DOE Joint Genome Institute (JGI-PGF)"/>
            <person name="Walter F."/>
            <person name="Albersmeier A."/>
            <person name="Kalinowski J."/>
            <person name="Ruckert C."/>
        </authorList>
    </citation>
    <scope>NUCLEOTIDE SEQUENCE</scope>
    <source>
        <strain evidence="11">CGMCC 1.15178</strain>
    </source>
</reference>
<feature type="domain" description="HTH araC/xylS-type" evidence="9">
    <location>
        <begin position="414"/>
        <end position="512"/>
    </location>
</feature>
<dbReference type="SUPFAM" id="SSF46689">
    <property type="entry name" value="Homeodomain-like"/>
    <property type="match status" value="2"/>
</dbReference>
<dbReference type="GO" id="GO:0000160">
    <property type="term" value="P:phosphorelay signal transduction system"/>
    <property type="evidence" value="ECO:0007669"/>
    <property type="project" value="UniProtKB-KW"/>
</dbReference>
<evidence type="ECO:0000256" key="8">
    <source>
        <dbReference type="PROSITE-ProRule" id="PRU00169"/>
    </source>
</evidence>
<evidence type="ECO:0000313" key="12">
    <source>
        <dbReference type="Proteomes" id="UP000612456"/>
    </source>
</evidence>
<dbReference type="SUPFAM" id="SSF52172">
    <property type="entry name" value="CheY-like"/>
    <property type="match status" value="1"/>
</dbReference>
<evidence type="ECO:0000256" key="5">
    <source>
        <dbReference type="ARBA" id="ARBA00023015"/>
    </source>
</evidence>
<keyword evidence="3 8" id="KW-0597">Phosphoprotein</keyword>
<evidence type="ECO:0000256" key="6">
    <source>
        <dbReference type="ARBA" id="ARBA00023125"/>
    </source>
</evidence>
<feature type="domain" description="Response regulatory" evidence="10">
    <location>
        <begin position="2"/>
        <end position="119"/>
    </location>
</feature>
<dbReference type="InterPro" id="IPR051552">
    <property type="entry name" value="HptR"/>
</dbReference>
<dbReference type="InterPro" id="IPR041522">
    <property type="entry name" value="CdaR_GGDEF"/>
</dbReference>
<dbReference type="Pfam" id="PF17853">
    <property type="entry name" value="GGDEF_2"/>
    <property type="match status" value="1"/>
</dbReference>